<dbReference type="Gene3D" id="3.30.950.30">
    <property type="entry name" value="Schlafen, AAA domain"/>
    <property type="match status" value="1"/>
</dbReference>
<dbReference type="PANTHER" id="PTHR30595:SF6">
    <property type="entry name" value="SCHLAFEN ALBA-2 DOMAIN-CONTAINING PROTEIN"/>
    <property type="match status" value="1"/>
</dbReference>
<accession>A0A837HMX4</accession>
<protein>
    <submittedName>
        <fullName evidence="2">AAA-4 family protein</fullName>
    </submittedName>
</protein>
<organism evidence="2 3">
    <name type="scientific">Candidatus Nomurabacteria bacterium GW2011_GWD2_39_12</name>
    <dbReference type="NCBI Taxonomy" id="1618759"/>
    <lineage>
        <taxon>Bacteria</taxon>
        <taxon>Candidatus Nomuraibacteriota</taxon>
    </lineage>
</organism>
<comment type="caution">
    <text evidence="2">The sequence shown here is derived from an EMBL/GenBank/DDBJ whole genome shotgun (WGS) entry which is preliminary data.</text>
</comment>
<proteinExistence type="predicted"/>
<sequence length="487" mass="55808">MTNNELIQNILSIPTESRTMEFKRLGSRNDGVDKTLQSIVAMANTDGGTIILGVDDPQKTTLKGLNRIFGIEENIELYDEIGRSVRKIYPPISGIWPPKLIDGGNGKRIGLLSVPKVGDGFRHYENHVWIRLERGNKMLNPQDILHLAYVKGFSRSDKELVEVDFNLLKTNFYEDWRQKRGISDKPIEFILEKTGLARKDDSKNLLPTRAAVLLFAEFPNDLLETKCSVRVFQVQGNRETITRETLNWIGTPKNINGPIAKQITDAHEYVLGLLKAGMRVPSGFRTTYSIPERAVKEAITNAVIHRDYHTKRDIEIRIFEDRIEVESPGLLPFNITPSNIGIERSHQYRNDLLVKHLREFPDPPNLDQNEGVRAMRQTMKTANLYPPIFFTYPNLQDAVRVVLLNEKAPNEWDKVSDYLIKNKYITNTEARGILLTEDTVKVSKRFNRWVKQGLLTKITPRTGAKRNVRYRLPTADERSLFTSDKSK</sequence>
<dbReference type="Gene3D" id="3.30.565.60">
    <property type="match status" value="1"/>
</dbReference>
<dbReference type="Proteomes" id="UP000033998">
    <property type="component" value="Unassembled WGS sequence"/>
</dbReference>
<dbReference type="Pfam" id="PF04326">
    <property type="entry name" value="SLFN_AlbA_2"/>
    <property type="match status" value="1"/>
</dbReference>
<evidence type="ECO:0000259" key="1">
    <source>
        <dbReference type="Pfam" id="PF04326"/>
    </source>
</evidence>
<dbReference type="AlphaFoldDB" id="A0A837HMX4"/>
<reference evidence="2 3" key="1">
    <citation type="journal article" date="2015" name="Nature">
        <title>rRNA introns, odd ribosomes, and small enigmatic genomes across a large radiation of phyla.</title>
        <authorList>
            <person name="Brown C.T."/>
            <person name="Hug L.A."/>
            <person name="Thomas B.C."/>
            <person name="Sharon I."/>
            <person name="Castelle C.J."/>
            <person name="Singh A."/>
            <person name="Wilkins M.J."/>
            <person name="Williams K.H."/>
            <person name="Banfield J.F."/>
        </authorList>
    </citation>
    <scope>NUCLEOTIDE SEQUENCE [LARGE SCALE GENOMIC DNA]</scope>
</reference>
<dbReference type="EMBL" id="LBWE01000007">
    <property type="protein sequence ID" value="KKR01566.1"/>
    <property type="molecule type" value="Genomic_DNA"/>
</dbReference>
<name>A0A837HMX4_9BACT</name>
<dbReference type="Pfam" id="PF13749">
    <property type="entry name" value="HATPase_c_4"/>
    <property type="match status" value="1"/>
</dbReference>
<evidence type="ECO:0000313" key="2">
    <source>
        <dbReference type="EMBL" id="KKR01566.1"/>
    </source>
</evidence>
<evidence type="ECO:0000313" key="3">
    <source>
        <dbReference type="Proteomes" id="UP000033998"/>
    </source>
</evidence>
<gene>
    <name evidence="2" type="ORF">UT27_C0007G0046</name>
</gene>
<dbReference type="InterPro" id="IPR007421">
    <property type="entry name" value="Schlafen_AlbA_2_dom"/>
</dbReference>
<dbReference type="PANTHER" id="PTHR30595">
    <property type="entry name" value="GLPR-RELATED TRANSCRIPTIONAL REPRESSOR"/>
    <property type="match status" value="1"/>
</dbReference>
<dbReference type="InterPro" id="IPR038461">
    <property type="entry name" value="Schlafen_AlbA_2_dom_sf"/>
</dbReference>
<dbReference type="InterPro" id="IPR038475">
    <property type="entry name" value="RecG_C_sf"/>
</dbReference>
<feature type="domain" description="Schlafen AlbA-2" evidence="1">
    <location>
        <begin position="16"/>
        <end position="138"/>
    </location>
</feature>